<evidence type="ECO:0000256" key="2">
    <source>
        <dbReference type="ARBA" id="ARBA00023125"/>
    </source>
</evidence>
<dbReference type="RefSeq" id="WP_211874934.1">
    <property type="nucleotide sequence ID" value="NZ_JAAEDH010000015.1"/>
</dbReference>
<reference evidence="6" key="1">
    <citation type="submission" date="2020-01" db="EMBL/GenBank/DDBJ databases">
        <authorList>
            <person name="Rat A."/>
        </authorList>
    </citation>
    <scope>NUCLEOTIDE SEQUENCE</scope>
    <source>
        <strain evidence="6">LMG 28251</strain>
    </source>
</reference>
<dbReference type="Pfam" id="PF00440">
    <property type="entry name" value="TetR_N"/>
    <property type="match status" value="1"/>
</dbReference>
<comment type="caution">
    <text evidence="6">The sequence shown here is derived from an EMBL/GenBank/DDBJ whole genome shotgun (WGS) entry which is preliminary data.</text>
</comment>
<protein>
    <submittedName>
        <fullName evidence="6">TetR/AcrR family transcriptional regulator</fullName>
    </submittedName>
</protein>
<dbReference type="Proteomes" id="UP001196068">
    <property type="component" value="Unassembled WGS sequence"/>
</dbReference>
<evidence type="ECO:0000259" key="5">
    <source>
        <dbReference type="PROSITE" id="PS50977"/>
    </source>
</evidence>
<dbReference type="InterPro" id="IPR009057">
    <property type="entry name" value="Homeodomain-like_sf"/>
</dbReference>
<dbReference type="InterPro" id="IPR050109">
    <property type="entry name" value="HTH-type_TetR-like_transc_reg"/>
</dbReference>
<dbReference type="SUPFAM" id="SSF48498">
    <property type="entry name" value="Tetracyclin repressor-like, C-terminal domain"/>
    <property type="match status" value="1"/>
</dbReference>
<keyword evidence="2 4" id="KW-0238">DNA-binding</keyword>
<dbReference type="GO" id="GO:0003700">
    <property type="term" value="F:DNA-binding transcription factor activity"/>
    <property type="evidence" value="ECO:0007669"/>
    <property type="project" value="TreeGrafter"/>
</dbReference>
<dbReference type="Gene3D" id="1.10.357.10">
    <property type="entry name" value="Tetracycline Repressor, domain 2"/>
    <property type="match status" value="1"/>
</dbReference>
<keyword evidence="7" id="KW-1185">Reference proteome</keyword>
<evidence type="ECO:0000256" key="3">
    <source>
        <dbReference type="ARBA" id="ARBA00023163"/>
    </source>
</evidence>
<dbReference type="PANTHER" id="PTHR30055">
    <property type="entry name" value="HTH-TYPE TRANSCRIPTIONAL REGULATOR RUTR"/>
    <property type="match status" value="1"/>
</dbReference>
<organism evidence="6 7">
    <name type="scientific">Plastoroseomonas arctica</name>
    <dbReference type="NCBI Taxonomy" id="1509237"/>
    <lineage>
        <taxon>Bacteria</taxon>
        <taxon>Pseudomonadati</taxon>
        <taxon>Pseudomonadota</taxon>
        <taxon>Alphaproteobacteria</taxon>
        <taxon>Acetobacterales</taxon>
        <taxon>Acetobacteraceae</taxon>
        <taxon>Plastoroseomonas</taxon>
    </lineage>
</organism>
<gene>
    <name evidence="6" type="ORF">GXW79_13475</name>
</gene>
<dbReference type="Pfam" id="PF13305">
    <property type="entry name" value="TetR_C_33"/>
    <property type="match status" value="1"/>
</dbReference>
<dbReference type="InterPro" id="IPR001647">
    <property type="entry name" value="HTH_TetR"/>
</dbReference>
<accession>A0AAF1K3I6</accession>
<evidence type="ECO:0000256" key="4">
    <source>
        <dbReference type="PROSITE-ProRule" id="PRU00335"/>
    </source>
</evidence>
<dbReference type="AlphaFoldDB" id="A0AAF1K3I6"/>
<dbReference type="PROSITE" id="PS50977">
    <property type="entry name" value="HTH_TETR_2"/>
    <property type="match status" value="1"/>
</dbReference>
<feature type="domain" description="HTH tetR-type" evidence="5">
    <location>
        <begin position="9"/>
        <end position="69"/>
    </location>
</feature>
<evidence type="ECO:0000256" key="1">
    <source>
        <dbReference type="ARBA" id="ARBA00023015"/>
    </source>
</evidence>
<feature type="DNA-binding region" description="H-T-H motif" evidence="4">
    <location>
        <begin position="32"/>
        <end position="51"/>
    </location>
</feature>
<dbReference type="InterPro" id="IPR036271">
    <property type="entry name" value="Tet_transcr_reg_TetR-rel_C_sf"/>
</dbReference>
<sequence length="199" mass="20834">MSKPAYHHGDLRTALLDAGEALLAERGLEGFTLRELARRVGVSNAAPAHHFPDVAALLTELAANGFERLTQAMATAAAPCADPVARLVAIGRAYVATAIARPAIFRLMFHSKRVHLASPRLLAASAEAYGALRGALAALPAATPRAYADTALAWCVVHGFAVLCIEGGLQHDPAFGAPEDWSTPLEAVLQRMVRGLGAG</sequence>
<dbReference type="PANTHER" id="PTHR30055:SF220">
    <property type="entry name" value="TETR-FAMILY REGULATORY PROTEIN"/>
    <property type="match status" value="1"/>
</dbReference>
<dbReference type="InterPro" id="IPR025996">
    <property type="entry name" value="MT1864/Rv1816-like_C"/>
</dbReference>
<keyword evidence="1" id="KW-0805">Transcription regulation</keyword>
<evidence type="ECO:0000313" key="6">
    <source>
        <dbReference type="EMBL" id="MBR0656088.1"/>
    </source>
</evidence>
<evidence type="ECO:0000313" key="7">
    <source>
        <dbReference type="Proteomes" id="UP001196068"/>
    </source>
</evidence>
<dbReference type="SUPFAM" id="SSF46689">
    <property type="entry name" value="Homeodomain-like"/>
    <property type="match status" value="1"/>
</dbReference>
<dbReference type="GO" id="GO:0000976">
    <property type="term" value="F:transcription cis-regulatory region binding"/>
    <property type="evidence" value="ECO:0007669"/>
    <property type="project" value="TreeGrafter"/>
</dbReference>
<reference evidence="6" key="2">
    <citation type="journal article" date="2021" name="Syst. Appl. Microbiol.">
        <title>Roseomonas hellenica sp. nov., isolated from roots of wild-growing Alkanna tinctoria.</title>
        <authorList>
            <person name="Rat A."/>
            <person name="Naranjo H.D."/>
            <person name="Lebbe L."/>
            <person name="Cnockaert M."/>
            <person name="Krigas N."/>
            <person name="Grigoriadou K."/>
            <person name="Maloupa E."/>
            <person name="Willems A."/>
        </authorList>
    </citation>
    <scope>NUCLEOTIDE SEQUENCE</scope>
    <source>
        <strain evidence="6">LMG 28251</strain>
    </source>
</reference>
<keyword evidence="3" id="KW-0804">Transcription</keyword>
<dbReference type="PRINTS" id="PR00455">
    <property type="entry name" value="HTHTETR"/>
</dbReference>
<name>A0AAF1K3I6_9PROT</name>
<dbReference type="EMBL" id="JAAEDH010000015">
    <property type="protein sequence ID" value="MBR0656088.1"/>
    <property type="molecule type" value="Genomic_DNA"/>
</dbReference>
<proteinExistence type="predicted"/>